<keyword evidence="2" id="KW-0812">Transmembrane</keyword>
<feature type="signal peptide" evidence="3">
    <location>
        <begin position="1"/>
        <end position="18"/>
    </location>
</feature>
<feature type="compositionally biased region" description="Low complexity" evidence="1">
    <location>
        <begin position="118"/>
        <end position="135"/>
    </location>
</feature>
<dbReference type="AlphaFoldDB" id="A0AAW0B9K3"/>
<reference evidence="4 5" key="1">
    <citation type="submission" date="2024-01" db="EMBL/GenBank/DDBJ databases">
        <title>A draft genome for a cacao thread blight-causing isolate of Paramarasmius palmivorus.</title>
        <authorList>
            <person name="Baruah I.K."/>
            <person name="Bukari Y."/>
            <person name="Amoako-Attah I."/>
            <person name="Meinhardt L.W."/>
            <person name="Bailey B.A."/>
            <person name="Cohen S.P."/>
        </authorList>
    </citation>
    <scope>NUCLEOTIDE SEQUENCE [LARGE SCALE GENOMIC DNA]</scope>
    <source>
        <strain evidence="4 5">GH-12</strain>
    </source>
</reference>
<keyword evidence="2" id="KW-1133">Transmembrane helix</keyword>
<keyword evidence="2" id="KW-0472">Membrane</keyword>
<comment type="caution">
    <text evidence="4">The sequence shown here is derived from an EMBL/GenBank/DDBJ whole genome shotgun (WGS) entry which is preliminary data.</text>
</comment>
<evidence type="ECO:0000256" key="2">
    <source>
        <dbReference type="SAM" id="Phobius"/>
    </source>
</evidence>
<dbReference type="EMBL" id="JAYKXP010000152">
    <property type="protein sequence ID" value="KAK7022703.1"/>
    <property type="molecule type" value="Genomic_DNA"/>
</dbReference>
<evidence type="ECO:0000313" key="5">
    <source>
        <dbReference type="Proteomes" id="UP001383192"/>
    </source>
</evidence>
<feature type="chain" id="PRO_5043900523" evidence="3">
    <location>
        <begin position="19"/>
        <end position="329"/>
    </location>
</feature>
<feature type="region of interest" description="Disordered" evidence="1">
    <location>
        <begin position="117"/>
        <end position="173"/>
    </location>
</feature>
<proteinExistence type="predicted"/>
<evidence type="ECO:0000313" key="4">
    <source>
        <dbReference type="EMBL" id="KAK7022703.1"/>
    </source>
</evidence>
<organism evidence="4 5">
    <name type="scientific">Paramarasmius palmivorus</name>
    <dbReference type="NCBI Taxonomy" id="297713"/>
    <lineage>
        <taxon>Eukaryota</taxon>
        <taxon>Fungi</taxon>
        <taxon>Dikarya</taxon>
        <taxon>Basidiomycota</taxon>
        <taxon>Agaricomycotina</taxon>
        <taxon>Agaricomycetes</taxon>
        <taxon>Agaricomycetidae</taxon>
        <taxon>Agaricales</taxon>
        <taxon>Marasmiineae</taxon>
        <taxon>Marasmiaceae</taxon>
        <taxon>Paramarasmius</taxon>
    </lineage>
</organism>
<feature type="compositionally biased region" description="Low complexity" evidence="1">
    <location>
        <begin position="144"/>
        <end position="159"/>
    </location>
</feature>
<dbReference type="Proteomes" id="UP001383192">
    <property type="component" value="Unassembled WGS sequence"/>
</dbReference>
<protein>
    <submittedName>
        <fullName evidence="4">Uncharacterized protein</fullName>
    </submittedName>
</protein>
<keyword evidence="5" id="KW-1185">Reference proteome</keyword>
<evidence type="ECO:0000256" key="3">
    <source>
        <dbReference type="SAM" id="SignalP"/>
    </source>
</evidence>
<accession>A0AAW0B9K3</accession>
<feature type="transmembrane region" description="Helical" evidence="2">
    <location>
        <begin position="177"/>
        <end position="199"/>
    </location>
</feature>
<sequence>MWSLFLTALALCITIANTFSIAPLPSTVTVDADLNVTWFRNSTETQGFVLVKGESGESLPSTNGIVYVTAAATQTIGTVQFSFLQTKTFELYAVQTDSDGTTSLTIYTYPKMVVAQASPTSGSPSESQSTGSGMSNTRITNAHSTSTTCTTTTQQSVQSPAETDPSGSTQSASGTSMIIGSTVGGAALITFMVFLIMLVRRRRKHRLSTSTLRSGHFDRERMIVAPIAPAKSEVLYSPIRSPSSISSAPSYTETAVTVETERPRARTDRQMEIEEVILSLEAQMIRLPRTTGRPSPEESAIRAKIARLHMLKMGDWALQRSDEKPLEMV</sequence>
<name>A0AAW0B9K3_9AGAR</name>
<gene>
    <name evidence="4" type="ORF">VNI00_017030</name>
</gene>
<evidence type="ECO:0000256" key="1">
    <source>
        <dbReference type="SAM" id="MobiDB-lite"/>
    </source>
</evidence>
<keyword evidence="3" id="KW-0732">Signal</keyword>